<accession>A0A4D5RVA1</accession>
<dbReference type="AlphaFoldDB" id="A0A4D5RVA1"/>
<sequence>MMLSAKLELCFVEWLTCVACLNSGTLQLCHTRCSGNEVHFTSNILLSGMGLREWWHSPSILSTVAARAEAASTPSFASTTRKKGRAPHSGVSSTAGPFTMPSPRDTPP</sequence>
<keyword evidence="2" id="KW-0732">Signal</keyword>
<dbReference type="EMBL" id="GHJT01007281">
    <property type="protein sequence ID" value="MOY41252.1"/>
    <property type="molecule type" value="Transcribed_RNA"/>
</dbReference>
<feature type="region of interest" description="Disordered" evidence="1">
    <location>
        <begin position="72"/>
        <end position="108"/>
    </location>
</feature>
<reference evidence="3" key="1">
    <citation type="submission" date="2019-04" db="EMBL/GenBank/DDBJ databases">
        <title>An insight into the mialome of Ixodes scapularis.</title>
        <authorList>
            <person name="Ribeiro J.M."/>
            <person name="Mather T.N."/>
            <person name="Karim S."/>
        </authorList>
    </citation>
    <scope>NUCLEOTIDE SEQUENCE</scope>
</reference>
<name>A0A4D5RVA1_IXOSC</name>
<evidence type="ECO:0000256" key="1">
    <source>
        <dbReference type="SAM" id="MobiDB-lite"/>
    </source>
</evidence>
<protein>
    <submittedName>
        <fullName evidence="3">Putative secreted protein</fullName>
    </submittedName>
</protein>
<feature type="signal peptide" evidence="2">
    <location>
        <begin position="1"/>
        <end position="20"/>
    </location>
</feature>
<proteinExistence type="predicted"/>
<evidence type="ECO:0000313" key="3">
    <source>
        <dbReference type="EMBL" id="MOY41252.1"/>
    </source>
</evidence>
<organism evidence="3">
    <name type="scientific">Ixodes scapularis</name>
    <name type="common">Black-legged tick</name>
    <name type="synonym">Deer tick</name>
    <dbReference type="NCBI Taxonomy" id="6945"/>
    <lineage>
        <taxon>Eukaryota</taxon>
        <taxon>Metazoa</taxon>
        <taxon>Ecdysozoa</taxon>
        <taxon>Arthropoda</taxon>
        <taxon>Chelicerata</taxon>
        <taxon>Arachnida</taxon>
        <taxon>Acari</taxon>
        <taxon>Parasitiformes</taxon>
        <taxon>Ixodida</taxon>
        <taxon>Ixodoidea</taxon>
        <taxon>Ixodidae</taxon>
        <taxon>Ixodinae</taxon>
        <taxon>Ixodes</taxon>
    </lineage>
</organism>
<evidence type="ECO:0000256" key="2">
    <source>
        <dbReference type="SAM" id="SignalP"/>
    </source>
</evidence>
<feature type="chain" id="PRO_5020037749" evidence="2">
    <location>
        <begin position="21"/>
        <end position="108"/>
    </location>
</feature>